<reference evidence="1 2" key="2">
    <citation type="submission" date="2018-03" db="EMBL/GenBank/DDBJ databases">
        <authorList>
            <person name="Keele B.F."/>
        </authorList>
    </citation>
    <scope>NUCLEOTIDE SEQUENCE [LARGE SCALE GENOMIC DNA]</scope>
    <source>
        <strain evidence="1 2">D13</strain>
    </source>
</reference>
<organism evidence="1 2">
    <name type="scientific">Ahniella affigens</name>
    <dbReference type="NCBI Taxonomy" id="2021234"/>
    <lineage>
        <taxon>Bacteria</taxon>
        <taxon>Pseudomonadati</taxon>
        <taxon>Pseudomonadota</taxon>
        <taxon>Gammaproteobacteria</taxon>
        <taxon>Lysobacterales</taxon>
        <taxon>Rhodanobacteraceae</taxon>
        <taxon>Ahniella</taxon>
    </lineage>
</organism>
<dbReference type="KEGG" id="xba:C7S18_03095"/>
<name>A0A2P1PN33_9GAMM</name>
<sequence>MRVAQAPINTVTPERWLGFVALLGEAIVRCVLFSMNQHSVAMAVPEGAKHCHDSCLGSNLNSGQGVGGVSGG</sequence>
<gene>
    <name evidence="1" type="ORF">C7S18_03095</name>
</gene>
<dbReference type="Proteomes" id="UP000241074">
    <property type="component" value="Chromosome"/>
</dbReference>
<proteinExistence type="predicted"/>
<reference evidence="1 2" key="1">
    <citation type="submission" date="2018-03" db="EMBL/GenBank/DDBJ databases">
        <title>Ahniella affigens gen. nov., sp. nov., a gammaproteobacterium isolated from sandy soil near a stream.</title>
        <authorList>
            <person name="Ko Y."/>
            <person name="Kim J.-H."/>
        </authorList>
    </citation>
    <scope>NUCLEOTIDE SEQUENCE [LARGE SCALE GENOMIC DNA]</scope>
    <source>
        <strain evidence="1 2">D13</strain>
    </source>
</reference>
<evidence type="ECO:0000313" key="2">
    <source>
        <dbReference type="Proteomes" id="UP000241074"/>
    </source>
</evidence>
<accession>A0A2P1PN33</accession>
<protein>
    <submittedName>
        <fullName evidence="1">Uncharacterized protein</fullName>
    </submittedName>
</protein>
<dbReference type="AlphaFoldDB" id="A0A2P1PN33"/>
<dbReference type="EMBL" id="CP027860">
    <property type="protein sequence ID" value="AVP96238.1"/>
    <property type="molecule type" value="Genomic_DNA"/>
</dbReference>
<keyword evidence="2" id="KW-1185">Reference proteome</keyword>
<evidence type="ECO:0000313" key="1">
    <source>
        <dbReference type="EMBL" id="AVP96238.1"/>
    </source>
</evidence>